<dbReference type="GO" id="GO:0008483">
    <property type="term" value="F:transaminase activity"/>
    <property type="evidence" value="ECO:0007669"/>
    <property type="project" value="UniProtKB-KW"/>
</dbReference>
<evidence type="ECO:0000256" key="9">
    <source>
        <dbReference type="ARBA" id="ARBA00023136"/>
    </source>
</evidence>
<dbReference type="PANTHER" id="PTHR36122">
    <property type="entry name" value="NICOTINAMIDE RIBOSIDE TRANSPORTER PNUC"/>
    <property type="match status" value="1"/>
</dbReference>
<dbReference type="GO" id="GO:0034257">
    <property type="term" value="F:nicotinamide riboside transmembrane transporter activity"/>
    <property type="evidence" value="ECO:0007669"/>
    <property type="project" value="InterPro"/>
</dbReference>
<feature type="transmembrane region" description="Helical" evidence="10">
    <location>
        <begin position="46"/>
        <end position="67"/>
    </location>
</feature>
<comment type="subcellular location">
    <subcellularLocation>
        <location evidence="2">Cell membrane</location>
        <topology evidence="2">Multi-pass membrane protein</topology>
    </subcellularLocation>
</comment>
<reference evidence="11 12" key="1">
    <citation type="submission" date="2016-03" db="EMBL/GenBank/DDBJ databases">
        <title>Draft genome sequence of Gluconobacter cerinus strain CECT 9110.</title>
        <authorList>
            <person name="Sainz F."/>
            <person name="Mas A."/>
            <person name="Torija M.J."/>
        </authorList>
    </citation>
    <scope>NUCLEOTIDE SEQUENCE [LARGE SCALE GENOMIC DNA]</scope>
    <source>
        <strain evidence="11 12">CECT 9110</strain>
    </source>
</reference>
<dbReference type="AlphaFoldDB" id="A0A1B6VJI1"/>
<keyword evidence="6" id="KW-1003">Cell membrane</keyword>
<sequence>MSLTELIAALLSAIGVWLTARRTMACWPLSLLAALLYGWVFFKAHLYADACLQAVFCGCLLYGWWRWMKDGAQGDETLHIRPLSERGLLFGLLIGALGGGLWAFCLTRFTDDPTPVADALLSSYSLVAQIWAARRHTISWACWIVIDTAYVAMFVSRDLYPTAALYAIFVVLAVHGLRKWQKASQA</sequence>
<evidence type="ECO:0000313" key="11">
    <source>
        <dbReference type="EMBL" id="OAJ67372.1"/>
    </source>
</evidence>
<dbReference type="PANTHER" id="PTHR36122:SF2">
    <property type="entry name" value="NICOTINAMIDE RIBOSIDE TRANSPORTER PNUC"/>
    <property type="match status" value="1"/>
</dbReference>
<comment type="similarity">
    <text evidence="3">Belongs to the nicotinamide ribonucleoside (NR) uptake permease (TC 4.B.1) family.</text>
</comment>
<accession>A0A1B6VJI1</accession>
<keyword evidence="8 10" id="KW-1133">Transmembrane helix</keyword>
<gene>
    <name evidence="11" type="ORF">A0123_01971</name>
</gene>
<dbReference type="Proteomes" id="UP000077786">
    <property type="component" value="Unassembled WGS sequence"/>
</dbReference>
<keyword evidence="11" id="KW-0032">Aminotransferase</keyword>
<keyword evidence="7 10" id="KW-0812">Transmembrane</keyword>
<evidence type="ECO:0000256" key="3">
    <source>
        <dbReference type="ARBA" id="ARBA00006669"/>
    </source>
</evidence>
<dbReference type="PATRIC" id="fig|38307.3.peg.2031"/>
<organism evidence="11 12">
    <name type="scientific">Gluconobacter cerinus</name>
    <dbReference type="NCBI Taxonomy" id="38307"/>
    <lineage>
        <taxon>Bacteria</taxon>
        <taxon>Pseudomonadati</taxon>
        <taxon>Pseudomonadota</taxon>
        <taxon>Alphaproteobacteria</taxon>
        <taxon>Acetobacterales</taxon>
        <taxon>Acetobacteraceae</taxon>
        <taxon>Gluconobacter</taxon>
    </lineage>
</organism>
<evidence type="ECO:0000256" key="8">
    <source>
        <dbReference type="ARBA" id="ARBA00022989"/>
    </source>
</evidence>
<comment type="function">
    <text evidence="1">Required for nicotinamide riboside transport across the inner membrane.</text>
</comment>
<dbReference type="NCBIfam" id="TIGR01528">
    <property type="entry name" value="NMN_trans_PnuC"/>
    <property type="match status" value="1"/>
</dbReference>
<evidence type="ECO:0000256" key="5">
    <source>
        <dbReference type="ARBA" id="ARBA00022448"/>
    </source>
</evidence>
<name>A0A1B6VJI1_9PROT</name>
<dbReference type="Pfam" id="PF04973">
    <property type="entry name" value="NMN_transporter"/>
    <property type="match status" value="1"/>
</dbReference>
<keyword evidence="5" id="KW-0813">Transport</keyword>
<keyword evidence="9 10" id="KW-0472">Membrane</keyword>
<dbReference type="EMBL" id="LUTU01000008">
    <property type="protein sequence ID" value="OAJ67372.1"/>
    <property type="molecule type" value="Genomic_DNA"/>
</dbReference>
<dbReference type="GO" id="GO:0005886">
    <property type="term" value="C:plasma membrane"/>
    <property type="evidence" value="ECO:0007669"/>
    <property type="project" value="UniProtKB-SubCell"/>
</dbReference>
<dbReference type="RefSeq" id="WP_064274676.1">
    <property type="nucleotide sequence ID" value="NZ_LUTU01000008.1"/>
</dbReference>
<evidence type="ECO:0000256" key="6">
    <source>
        <dbReference type="ARBA" id="ARBA00022475"/>
    </source>
</evidence>
<evidence type="ECO:0000256" key="1">
    <source>
        <dbReference type="ARBA" id="ARBA00002672"/>
    </source>
</evidence>
<evidence type="ECO:0000256" key="10">
    <source>
        <dbReference type="SAM" id="Phobius"/>
    </source>
</evidence>
<proteinExistence type="inferred from homology"/>
<protein>
    <recommendedName>
        <fullName evidence="4">Nicotinamide riboside transporter PnuC</fullName>
    </recommendedName>
</protein>
<feature type="transmembrane region" description="Helical" evidence="10">
    <location>
        <begin position="88"/>
        <end position="109"/>
    </location>
</feature>
<dbReference type="InterPro" id="IPR006419">
    <property type="entry name" value="NMN_transpt_PnuC"/>
</dbReference>
<evidence type="ECO:0000313" key="12">
    <source>
        <dbReference type="Proteomes" id="UP000077786"/>
    </source>
</evidence>
<keyword evidence="11" id="KW-0808">Transferase</keyword>
<evidence type="ECO:0000256" key="2">
    <source>
        <dbReference type="ARBA" id="ARBA00004651"/>
    </source>
</evidence>
<comment type="caution">
    <text evidence="11">The sequence shown here is derived from an EMBL/GenBank/DDBJ whole genome shotgun (WGS) entry which is preliminary data.</text>
</comment>
<evidence type="ECO:0000256" key="4">
    <source>
        <dbReference type="ARBA" id="ARBA00017522"/>
    </source>
</evidence>
<feature type="transmembrane region" description="Helical" evidence="10">
    <location>
        <begin position="163"/>
        <end position="180"/>
    </location>
</feature>
<evidence type="ECO:0000256" key="7">
    <source>
        <dbReference type="ARBA" id="ARBA00022692"/>
    </source>
</evidence>
<dbReference type="OrthoDB" id="9791248at2"/>